<accession>A0AAW4NKB5</accession>
<feature type="transmembrane region" description="Helical" evidence="2">
    <location>
        <begin position="276"/>
        <end position="298"/>
    </location>
</feature>
<dbReference type="Proteomes" id="UP001196873">
    <property type="component" value="Unassembled WGS sequence"/>
</dbReference>
<evidence type="ECO:0000313" key="3">
    <source>
        <dbReference type="EMBL" id="MBW4865105.1"/>
    </source>
</evidence>
<proteinExistence type="predicted"/>
<feature type="transmembrane region" description="Helical" evidence="2">
    <location>
        <begin position="209"/>
        <end position="235"/>
    </location>
</feature>
<feature type="transmembrane region" description="Helical" evidence="2">
    <location>
        <begin position="175"/>
        <end position="197"/>
    </location>
</feature>
<dbReference type="AlphaFoldDB" id="A0AAW4NKB5"/>
<sequence length="338" mass="38755">MQQEDSIASAEMQQGRQGAAVRVQKQPTPAEVIGWLPKNATPEQQDSAIQAHIKPSKIRWSNRPDTLHLPGQPVGKSWRDVTLPRYYKESFFSKSPLFHPEQPGGRLGVAGDPVPYSVASDNVITGILLSCFIICMVGYTKSKRFIQRQAKNFFYVQHGETTVISETSSELRFQFFLMLQTCLQLSLLFFFYTRATISDTFIVEQYKVIGWFTGGILAYFLLKIAAYSIVDMTFFDAKKNEQWLKSFFFIVSTEGLLIFPVVMLMAYFGLELHHAMIYSSFIIILLKILSFYKTYLIFFRYKGSFLQNILYFCALEVIPLLALWGVLATINSYLKINF</sequence>
<reference evidence="3" key="1">
    <citation type="submission" date="2021-07" db="EMBL/GenBank/DDBJ databases">
        <title>Genomic diversity and antimicrobial resistance of Prevotella spp. isolated from chronic lung disease airways.</title>
        <authorList>
            <person name="Webb K.A."/>
            <person name="Olagoke O.S."/>
            <person name="Baird T."/>
            <person name="Neill J."/>
            <person name="Pham A."/>
            <person name="Wells T.J."/>
            <person name="Ramsay K.A."/>
            <person name="Bell S.C."/>
            <person name="Sarovich D.S."/>
            <person name="Price E.P."/>
        </authorList>
    </citation>
    <scope>NUCLEOTIDE SEQUENCE</scope>
    <source>
        <strain evidence="3">SCHI0047.S.3</strain>
    </source>
</reference>
<dbReference type="RefSeq" id="WP_219427418.1">
    <property type="nucleotide sequence ID" value="NZ_CAUQEZ010000044.1"/>
</dbReference>
<evidence type="ECO:0000313" key="4">
    <source>
        <dbReference type="Proteomes" id="UP001196873"/>
    </source>
</evidence>
<feature type="transmembrane region" description="Helical" evidence="2">
    <location>
        <begin position="247"/>
        <end position="270"/>
    </location>
</feature>
<protein>
    <submittedName>
        <fullName evidence="3">DUF4271 domain-containing protein</fullName>
    </submittedName>
</protein>
<keyword evidence="2" id="KW-0472">Membrane</keyword>
<feature type="region of interest" description="Disordered" evidence="1">
    <location>
        <begin position="1"/>
        <end position="26"/>
    </location>
</feature>
<feature type="transmembrane region" description="Helical" evidence="2">
    <location>
        <begin position="310"/>
        <end position="334"/>
    </location>
</feature>
<comment type="caution">
    <text evidence="3">The sequence shown here is derived from an EMBL/GenBank/DDBJ whole genome shotgun (WGS) entry which is preliminary data.</text>
</comment>
<feature type="compositionally biased region" description="Polar residues" evidence="1">
    <location>
        <begin position="1"/>
        <end position="16"/>
    </location>
</feature>
<organism evidence="3 4">
    <name type="scientific">Segatella salivae</name>
    <dbReference type="NCBI Taxonomy" id="228604"/>
    <lineage>
        <taxon>Bacteria</taxon>
        <taxon>Pseudomonadati</taxon>
        <taxon>Bacteroidota</taxon>
        <taxon>Bacteroidia</taxon>
        <taxon>Bacteroidales</taxon>
        <taxon>Prevotellaceae</taxon>
        <taxon>Segatella</taxon>
    </lineage>
</organism>
<feature type="transmembrane region" description="Helical" evidence="2">
    <location>
        <begin position="123"/>
        <end position="140"/>
    </location>
</feature>
<keyword evidence="2" id="KW-0812">Transmembrane</keyword>
<evidence type="ECO:0000256" key="2">
    <source>
        <dbReference type="SAM" id="Phobius"/>
    </source>
</evidence>
<dbReference type="InterPro" id="IPR025367">
    <property type="entry name" value="DUF4271"/>
</dbReference>
<evidence type="ECO:0000256" key="1">
    <source>
        <dbReference type="SAM" id="MobiDB-lite"/>
    </source>
</evidence>
<gene>
    <name evidence="3" type="ORF">KZY68_03515</name>
</gene>
<dbReference type="EMBL" id="JAHXRF010000004">
    <property type="protein sequence ID" value="MBW4865105.1"/>
    <property type="molecule type" value="Genomic_DNA"/>
</dbReference>
<dbReference type="Pfam" id="PF14093">
    <property type="entry name" value="DUF4271"/>
    <property type="match status" value="1"/>
</dbReference>
<name>A0AAW4NKB5_9BACT</name>
<keyword evidence="2" id="KW-1133">Transmembrane helix</keyword>